<accession>A0A815QYM7</accession>
<dbReference type="Proteomes" id="UP000663828">
    <property type="component" value="Unassembled WGS sequence"/>
</dbReference>
<dbReference type="EMBL" id="CAJNOR010004021">
    <property type="protein sequence ID" value="CAF1468684.1"/>
    <property type="molecule type" value="Genomic_DNA"/>
</dbReference>
<reference evidence="1" key="1">
    <citation type="submission" date="2021-02" db="EMBL/GenBank/DDBJ databases">
        <authorList>
            <person name="Nowell W R."/>
        </authorList>
    </citation>
    <scope>NUCLEOTIDE SEQUENCE</scope>
</reference>
<dbReference type="OrthoDB" id="10058280at2759"/>
<dbReference type="Proteomes" id="UP000663852">
    <property type="component" value="Unassembled WGS sequence"/>
</dbReference>
<name>A0A815QYM7_ADIRI</name>
<evidence type="ECO:0000313" key="1">
    <source>
        <dbReference type="EMBL" id="CAF1468684.1"/>
    </source>
</evidence>
<dbReference type="EMBL" id="CAJNOJ010000818">
    <property type="protein sequence ID" value="CAF1525800.1"/>
    <property type="molecule type" value="Genomic_DNA"/>
</dbReference>
<protein>
    <submittedName>
        <fullName evidence="1">Uncharacterized protein</fullName>
    </submittedName>
</protein>
<sequence>MESTRGLRVILTVFWQIVGDLSNTIRKSWNAAAVNLNASQFLSSIALDEEALRIPVHTTFNNFIDSYQIAIIRDLLAIHLIINAKQLVVSSSNKKSTKIPGITMDCLTIDATFASTRGCYYNQTCLSLLHSSLPINIRPLANISPKYFSTNSIIQTVLNELMNEEMISYASVDLYYSQCTPQYFG</sequence>
<dbReference type="AlphaFoldDB" id="A0A815QYM7"/>
<keyword evidence="3" id="KW-1185">Reference proteome</keyword>
<organism evidence="1 3">
    <name type="scientific">Adineta ricciae</name>
    <name type="common">Rotifer</name>
    <dbReference type="NCBI Taxonomy" id="249248"/>
    <lineage>
        <taxon>Eukaryota</taxon>
        <taxon>Metazoa</taxon>
        <taxon>Spiralia</taxon>
        <taxon>Gnathifera</taxon>
        <taxon>Rotifera</taxon>
        <taxon>Eurotatoria</taxon>
        <taxon>Bdelloidea</taxon>
        <taxon>Adinetida</taxon>
        <taxon>Adinetidae</taxon>
        <taxon>Adineta</taxon>
    </lineage>
</organism>
<evidence type="ECO:0000313" key="2">
    <source>
        <dbReference type="EMBL" id="CAF1525800.1"/>
    </source>
</evidence>
<proteinExistence type="predicted"/>
<evidence type="ECO:0000313" key="3">
    <source>
        <dbReference type="Proteomes" id="UP000663828"/>
    </source>
</evidence>
<comment type="caution">
    <text evidence="1">The sequence shown here is derived from an EMBL/GenBank/DDBJ whole genome shotgun (WGS) entry which is preliminary data.</text>
</comment>
<gene>
    <name evidence="2" type="ORF">EDS130_LOCUS44193</name>
    <name evidence="1" type="ORF">XAT740_LOCUS37845</name>
</gene>